<reference evidence="2" key="1">
    <citation type="submission" date="2017-03" db="EMBL/GenBank/DDBJ databases">
        <authorList>
            <person name="Safronova V.I."/>
            <person name="Sazanova A.L."/>
            <person name="Chirak E.R."/>
        </authorList>
    </citation>
    <scope>NUCLEOTIDE SEQUENCE [LARGE SCALE GENOMIC DNA]</scope>
    <source>
        <strain evidence="2">Ach-343</strain>
    </source>
</reference>
<organism evidence="1 2">
    <name type="scientific">Mesorhizobium kowhaii</name>
    <dbReference type="NCBI Taxonomy" id="1300272"/>
    <lineage>
        <taxon>Bacteria</taxon>
        <taxon>Pseudomonadati</taxon>
        <taxon>Pseudomonadota</taxon>
        <taxon>Alphaproteobacteria</taxon>
        <taxon>Hyphomicrobiales</taxon>
        <taxon>Phyllobacteriaceae</taxon>
        <taxon>Mesorhizobium</taxon>
    </lineage>
</organism>
<comment type="caution">
    <text evidence="1">The sequence shown here is derived from an EMBL/GenBank/DDBJ whole genome shotgun (WGS) entry which is preliminary data.</text>
</comment>
<dbReference type="EMBL" id="MZXV01000055">
    <property type="protein sequence ID" value="PZV35870.1"/>
    <property type="molecule type" value="Genomic_DNA"/>
</dbReference>
<accession>A0A2W7BYF9</accession>
<gene>
    <name evidence="1" type="ORF">B5V02_24925</name>
</gene>
<proteinExistence type="predicted"/>
<evidence type="ECO:0000313" key="2">
    <source>
        <dbReference type="Proteomes" id="UP000248616"/>
    </source>
</evidence>
<sequence>MLLGEPQQAVCRTQVCGYERREVRGAGFWPEDAIRKRQVEGQLVVLYPPFWAAIMTRRLICHNVSMSRRE</sequence>
<keyword evidence="2" id="KW-1185">Reference proteome</keyword>
<protein>
    <submittedName>
        <fullName evidence="1">Uncharacterized protein</fullName>
    </submittedName>
</protein>
<evidence type="ECO:0000313" key="1">
    <source>
        <dbReference type="EMBL" id="PZV35870.1"/>
    </source>
</evidence>
<dbReference type="AlphaFoldDB" id="A0A2W7BYF9"/>
<dbReference type="Proteomes" id="UP000248616">
    <property type="component" value="Unassembled WGS sequence"/>
</dbReference>
<name>A0A2W7BYF9_9HYPH</name>